<feature type="transmembrane region" description="Helical" evidence="11">
    <location>
        <begin position="167"/>
        <end position="193"/>
    </location>
</feature>
<dbReference type="CDD" id="cd00082">
    <property type="entry name" value="HisKA"/>
    <property type="match status" value="1"/>
</dbReference>
<dbReference type="EMBL" id="JBBMFA010000104">
    <property type="protein sequence ID" value="MEQ2521234.1"/>
    <property type="molecule type" value="Genomic_DNA"/>
</dbReference>
<evidence type="ECO:0000256" key="3">
    <source>
        <dbReference type="ARBA" id="ARBA00012438"/>
    </source>
</evidence>
<dbReference type="RefSeq" id="WP_349216743.1">
    <property type="nucleotide sequence ID" value="NZ_JBBMFA010000104.1"/>
</dbReference>
<feature type="domain" description="Histidine kinase" evidence="12">
    <location>
        <begin position="209"/>
        <end position="422"/>
    </location>
</feature>
<keyword evidence="6 11" id="KW-0812">Transmembrane</keyword>
<keyword evidence="10 11" id="KW-0472">Membrane</keyword>
<evidence type="ECO:0000256" key="2">
    <source>
        <dbReference type="ARBA" id="ARBA00004370"/>
    </source>
</evidence>
<dbReference type="InterPro" id="IPR036890">
    <property type="entry name" value="HATPase_C_sf"/>
</dbReference>
<dbReference type="InterPro" id="IPR004358">
    <property type="entry name" value="Sig_transdc_His_kin-like_C"/>
</dbReference>
<dbReference type="InterPro" id="IPR003594">
    <property type="entry name" value="HATPase_dom"/>
</dbReference>
<keyword evidence="14" id="KW-1185">Reference proteome</keyword>
<accession>A0ABV1GHK4</accession>
<dbReference type="InterPro" id="IPR005467">
    <property type="entry name" value="His_kinase_dom"/>
</dbReference>
<dbReference type="InterPro" id="IPR003661">
    <property type="entry name" value="HisK_dim/P_dom"/>
</dbReference>
<reference evidence="13 14" key="1">
    <citation type="submission" date="2024-03" db="EMBL/GenBank/DDBJ databases">
        <title>Human intestinal bacterial collection.</title>
        <authorList>
            <person name="Pauvert C."/>
            <person name="Hitch T.C.A."/>
            <person name="Clavel T."/>
        </authorList>
    </citation>
    <scope>NUCLEOTIDE SEQUENCE [LARGE SCALE GENOMIC DNA]</scope>
    <source>
        <strain evidence="13 14">CLA-JM-H11</strain>
    </source>
</reference>
<dbReference type="Proteomes" id="UP001477672">
    <property type="component" value="Unassembled WGS sequence"/>
</dbReference>
<keyword evidence="9" id="KW-0902">Two-component regulatory system</keyword>
<dbReference type="Gene3D" id="3.30.565.10">
    <property type="entry name" value="Histidine kinase-like ATPase, C-terminal domain"/>
    <property type="match status" value="1"/>
</dbReference>
<evidence type="ECO:0000259" key="12">
    <source>
        <dbReference type="PROSITE" id="PS50109"/>
    </source>
</evidence>
<gene>
    <name evidence="13" type="ORF">WMO24_12455</name>
</gene>
<protein>
    <recommendedName>
        <fullName evidence="3">histidine kinase</fullName>
        <ecNumber evidence="3">2.7.13.3</ecNumber>
    </recommendedName>
</protein>
<proteinExistence type="predicted"/>
<dbReference type="InterPro" id="IPR050428">
    <property type="entry name" value="TCS_sensor_his_kinase"/>
</dbReference>
<evidence type="ECO:0000256" key="11">
    <source>
        <dbReference type="SAM" id="Phobius"/>
    </source>
</evidence>
<evidence type="ECO:0000256" key="5">
    <source>
        <dbReference type="ARBA" id="ARBA00022679"/>
    </source>
</evidence>
<keyword evidence="8 11" id="KW-1133">Transmembrane helix</keyword>
<evidence type="ECO:0000313" key="13">
    <source>
        <dbReference type="EMBL" id="MEQ2521234.1"/>
    </source>
</evidence>
<keyword evidence="4" id="KW-0597">Phosphoprotein</keyword>
<dbReference type="Pfam" id="PF02518">
    <property type="entry name" value="HATPase_c"/>
    <property type="match status" value="1"/>
</dbReference>
<keyword evidence="5" id="KW-0808">Transferase</keyword>
<comment type="subcellular location">
    <subcellularLocation>
        <location evidence="2">Membrane</location>
    </subcellularLocation>
</comment>
<evidence type="ECO:0000256" key="1">
    <source>
        <dbReference type="ARBA" id="ARBA00000085"/>
    </source>
</evidence>
<evidence type="ECO:0000313" key="14">
    <source>
        <dbReference type="Proteomes" id="UP001477672"/>
    </source>
</evidence>
<evidence type="ECO:0000256" key="10">
    <source>
        <dbReference type="ARBA" id="ARBA00023136"/>
    </source>
</evidence>
<comment type="caution">
    <text evidence="13">The sequence shown here is derived from an EMBL/GenBank/DDBJ whole genome shotgun (WGS) entry which is preliminary data.</text>
</comment>
<dbReference type="SUPFAM" id="SSF47384">
    <property type="entry name" value="Homodimeric domain of signal transducing histidine kinase"/>
    <property type="match status" value="1"/>
</dbReference>
<dbReference type="PRINTS" id="PR00344">
    <property type="entry name" value="BCTRLSENSOR"/>
</dbReference>
<evidence type="ECO:0000256" key="6">
    <source>
        <dbReference type="ARBA" id="ARBA00022692"/>
    </source>
</evidence>
<dbReference type="InterPro" id="IPR036097">
    <property type="entry name" value="HisK_dim/P_sf"/>
</dbReference>
<dbReference type="SMART" id="SM00388">
    <property type="entry name" value="HisKA"/>
    <property type="match status" value="1"/>
</dbReference>
<dbReference type="CDD" id="cd00075">
    <property type="entry name" value="HATPase"/>
    <property type="match status" value="1"/>
</dbReference>
<dbReference type="EC" id="2.7.13.3" evidence="3"/>
<sequence>MLKSLRLRLTVIFSCLSGLILLLSLGATYWMSARQYLESQETLFLQTFSAVREELGKSDSISDAWLKKQEIPGHIAIWISDNNVPFHFSGIWDTQTPRNELASRAQREAAARGLSGMMDGTKTGFTIQGQQEERYHCAVAYLGCPQPLCLVMLQADAPQRMHLMKTGAVYCLIALLGVACLAGISWFLAGMALKPTVEALRRQTEFIAAASHELRSPLTVIKASLSAARRADRTESESFLDTAQQEAGRMVRLIDDLLTLAGSDAGAWHICRSDVELDTFCIDLYERFHTVCHEQGHVLTLELPDEPLPHLSLDRERLTQLFGILLSNACSYTPKGTPIEICARSEPHFVELSVIDHGPGISDPEKEAIFRRFYRGDASRTEKQHFGLGLSVAAELAALHAARLTVRDTPGGGASFVLRLSR</sequence>
<dbReference type="SMART" id="SM00387">
    <property type="entry name" value="HATPase_c"/>
    <property type="match status" value="1"/>
</dbReference>
<comment type="catalytic activity">
    <reaction evidence="1">
        <text>ATP + protein L-histidine = ADP + protein N-phospho-L-histidine.</text>
        <dbReference type="EC" id="2.7.13.3"/>
    </reaction>
</comment>
<dbReference type="PANTHER" id="PTHR45436:SF5">
    <property type="entry name" value="SENSOR HISTIDINE KINASE TRCS"/>
    <property type="match status" value="1"/>
</dbReference>
<dbReference type="PANTHER" id="PTHR45436">
    <property type="entry name" value="SENSOR HISTIDINE KINASE YKOH"/>
    <property type="match status" value="1"/>
</dbReference>
<evidence type="ECO:0000256" key="9">
    <source>
        <dbReference type="ARBA" id="ARBA00023012"/>
    </source>
</evidence>
<dbReference type="GO" id="GO:0016301">
    <property type="term" value="F:kinase activity"/>
    <property type="evidence" value="ECO:0007669"/>
    <property type="project" value="UniProtKB-KW"/>
</dbReference>
<dbReference type="SUPFAM" id="SSF55874">
    <property type="entry name" value="ATPase domain of HSP90 chaperone/DNA topoisomerase II/histidine kinase"/>
    <property type="match status" value="1"/>
</dbReference>
<dbReference type="PROSITE" id="PS50109">
    <property type="entry name" value="HIS_KIN"/>
    <property type="match status" value="1"/>
</dbReference>
<dbReference type="Gene3D" id="1.10.287.130">
    <property type="match status" value="1"/>
</dbReference>
<keyword evidence="7 13" id="KW-0418">Kinase</keyword>
<dbReference type="Pfam" id="PF00512">
    <property type="entry name" value="HisKA"/>
    <property type="match status" value="1"/>
</dbReference>
<evidence type="ECO:0000256" key="7">
    <source>
        <dbReference type="ARBA" id="ARBA00022777"/>
    </source>
</evidence>
<name>A0ABV1GHK4_9FIRM</name>
<evidence type="ECO:0000256" key="4">
    <source>
        <dbReference type="ARBA" id="ARBA00022553"/>
    </source>
</evidence>
<evidence type="ECO:0000256" key="8">
    <source>
        <dbReference type="ARBA" id="ARBA00022989"/>
    </source>
</evidence>
<organism evidence="13 14">
    <name type="scientific">Ruthenibacterium intestinale</name>
    <dbReference type="NCBI Taxonomy" id="3133163"/>
    <lineage>
        <taxon>Bacteria</taxon>
        <taxon>Bacillati</taxon>
        <taxon>Bacillota</taxon>
        <taxon>Clostridia</taxon>
        <taxon>Eubacteriales</taxon>
        <taxon>Oscillospiraceae</taxon>
        <taxon>Ruthenibacterium</taxon>
    </lineage>
</organism>